<accession>A0ABN6H5N9</accession>
<proteinExistence type="predicted"/>
<dbReference type="Proteomes" id="UP001374893">
    <property type="component" value="Chromosome"/>
</dbReference>
<gene>
    <name evidence="1" type="ORF">HAHE_28930</name>
</gene>
<protein>
    <submittedName>
        <fullName evidence="1">Uncharacterized protein</fullName>
    </submittedName>
</protein>
<evidence type="ECO:0000313" key="1">
    <source>
        <dbReference type="EMBL" id="BCX48985.1"/>
    </source>
</evidence>
<reference evidence="1 2" key="1">
    <citation type="submission" date="2021-06" db="EMBL/GenBank/DDBJ databases">
        <title>Complete genome of Haloferula helveola possessing various polysaccharide degrading enzymes.</title>
        <authorList>
            <person name="Takami H."/>
            <person name="Huang C."/>
            <person name="Hamasaki K."/>
        </authorList>
    </citation>
    <scope>NUCLEOTIDE SEQUENCE [LARGE SCALE GENOMIC DNA]</scope>
    <source>
        <strain evidence="1 2">CN-1</strain>
    </source>
</reference>
<dbReference type="EMBL" id="AP024702">
    <property type="protein sequence ID" value="BCX48985.1"/>
    <property type="molecule type" value="Genomic_DNA"/>
</dbReference>
<keyword evidence="2" id="KW-1185">Reference proteome</keyword>
<sequence length="227" mass="24992">MQVQVQVEFVEMDHKRLTKLLFLSKPKVADATPLRETVGKMVEAGEAEVLETMMVVARSGEKATSEGIREFIYPTEYEPPVVPEKVNFPEKPKGVGFSAEELKAMSLLRTQFAPTAFETRNLGSTLEVAPSFGAGGKYIDLSVAPEIVWHTGNTVWAEDKDAFGNVSKVQMPEFYKLSVGTSLTCIDGQYNLVAVLTPKNQNGVGDLSRKVMVFVKCDVVVVKEGER</sequence>
<organism evidence="1 2">
    <name type="scientific">Haloferula helveola</name>
    <dbReference type="NCBI Taxonomy" id="490095"/>
    <lineage>
        <taxon>Bacteria</taxon>
        <taxon>Pseudomonadati</taxon>
        <taxon>Verrucomicrobiota</taxon>
        <taxon>Verrucomicrobiia</taxon>
        <taxon>Verrucomicrobiales</taxon>
        <taxon>Verrucomicrobiaceae</taxon>
        <taxon>Haloferula</taxon>
    </lineage>
</organism>
<name>A0ABN6H5N9_9BACT</name>
<evidence type="ECO:0000313" key="2">
    <source>
        <dbReference type="Proteomes" id="UP001374893"/>
    </source>
</evidence>